<evidence type="ECO:0000313" key="3">
    <source>
        <dbReference type="Proteomes" id="UP000013520"/>
    </source>
</evidence>
<dbReference type="Pfam" id="PF13469">
    <property type="entry name" value="Sulfotransfer_3"/>
    <property type="match status" value="1"/>
</dbReference>
<dbReference type="OrthoDB" id="9785185at2"/>
<dbReference type="InterPro" id="IPR026634">
    <property type="entry name" value="TPST-like"/>
</dbReference>
<organism evidence="2 3">
    <name type="scientific">Desulfoscipio gibsoniae DSM 7213</name>
    <dbReference type="NCBI Taxonomy" id="767817"/>
    <lineage>
        <taxon>Bacteria</taxon>
        <taxon>Bacillati</taxon>
        <taxon>Bacillota</taxon>
        <taxon>Clostridia</taxon>
        <taxon>Eubacteriales</taxon>
        <taxon>Desulfallaceae</taxon>
        <taxon>Desulfoscipio</taxon>
    </lineage>
</organism>
<dbReference type="SUPFAM" id="SSF52540">
    <property type="entry name" value="P-loop containing nucleoside triphosphate hydrolases"/>
    <property type="match status" value="1"/>
</dbReference>
<dbReference type="GO" id="GO:0008476">
    <property type="term" value="F:protein-tyrosine sulfotransferase activity"/>
    <property type="evidence" value="ECO:0007669"/>
    <property type="project" value="InterPro"/>
</dbReference>
<name>R4KV22_9FIRM</name>
<dbReference type="Gene3D" id="3.40.50.300">
    <property type="entry name" value="P-loop containing nucleotide triphosphate hydrolases"/>
    <property type="match status" value="1"/>
</dbReference>
<dbReference type="KEGG" id="dgi:Desgi_4213"/>
<protein>
    <submittedName>
        <fullName evidence="2">Sulfotransferase family protein</fullName>
    </submittedName>
</protein>
<dbReference type="HOGENOM" id="CLU_046916_1_2_9"/>
<keyword evidence="3" id="KW-1185">Reference proteome</keyword>
<proteinExistence type="predicted"/>
<dbReference type="AlphaFoldDB" id="R4KV22"/>
<dbReference type="EMBL" id="CP003273">
    <property type="protein sequence ID" value="AGL03466.1"/>
    <property type="molecule type" value="Genomic_DNA"/>
</dbReference>
<gene>
    <name evidence="2" type="ORF">Desgi_4213</name>
</gene>
<evidence type="ECO:0000256" key="1">
    <source>
        <dbReference type="ARBA" id="ARBA00022679"/>
    </source>
</evidence>
<dbReference type="InterPro" id="IPR027417">
    <property type="entry name" value="P-loop_NTPase"/>
</dbReference>
<dbReference type="PANTHER" id="PTHR12788:SF10">
    <property type="entry name" value="PROTEIN-TYROSINE SULFOTRANSFERASE"/>
    <property type="match status" value="1"/>
</dbReference>
<accession>R4KV22</accession>
<reference evidence="2 3" key="1">
    <citation type="submission" date="2012-01" db="EMBL/GenBank/DDBJ databases">
        <title>Complete sequence of Desulfotomaculum gibsoniae DSM 7213.</title>
        <authorList>
            <consortium name="US DOE Joint Genome Institute"/>
            <person name="Lucas S."/>
            <person name="Han J."/>
            <person name="Lapidus A."/>
            <person name="Cheng J.-F."/>
            <person name="Goodwin L."/>
            <person name="Pitluck S."/>
            <person name="Peters L."/>
            <person name="Ovchinnikova G."/>
            <person name="Teshima H."/>
            <person name="Detter J.C."/>
            <person name="Han C."/>
            <person name="Tapia R."/>
            <person name="Land M."/>
            <person name="Hauser L."/>
            <person name="Kyrpides N."/>
            <person name="Ivanova N."/>
            <person name="Pagani I."/>
            <person name="Parshina S."/>
            <person name="Plugge C."/>
            <person name="Muyzer G."/>
            <person name="Kuever J."/>
            <person name="Ivanova A."/>
            <person name="Nazina T."/>
            <person name="Klenk H.-P."/>
            <person name="Brambilla E."/>
            <person name="Spring S."/>
            <person name="Stams A.F."/>
            <person name="Woyke T."/>
        </authorList>
    </citation>
    <scope>NUCLEOTIDE SEQUENCE [LARGE SCALE GENOMIC DNA]</scope>
    <source>
        <strain evidence="2 3">DSM 7213</strain>
    </source>
</reference>
<dbReference type="eggNOG" id="COG0615">
    <property type="taxonomic scope" value="Bacteria"/>
</dbReference>
<evidence type="ECO:0000313" key="2">
    <source>
        <dbReference type="EMBL" id="AGL03466.1"/>
    </source>
</evidence>
<dbReference type="Proteomes" id="UP000013520">
    <property type="component" value="Chromosome"/>
</dbReference>
<dbReference type="PANTHER" id="PTHR12788">
    <property type="entry name" value="PROTEIN-TYROSINE SULFOTRANSFERASE 2"/>
    <property type="match status" value="1"/>
</dbReference>
<dbReference type="STRING" id="767817.Desgi_4213"/>
<keyword evidence="1 2" id="KW-0808">Transferase</keyword>
<sequence length="386" mass="45017">MAIMLKEKPIFVIGNERSGTTLVMVMLGQHSRIAVPEVGWLFPRFYPYLYTYGDLNKEENLRTLADEMLFGLNRHLWGMDLNPRTAVNELLAEVKEKSFAGVYCAMHEMFARKNGNKPRWGQKTPHNLYFVGPIKECFPDAQFIYIVRDGRDASVDYLESSFGPANIFCAAENWKMTWNAVKPWREKLSAEEWMDITYEDLVRKPEEVLRKICDFIGEEYESTMLDFWKGDIGQKRGTTRDHKPLGHAVSDKYIGIYKELLSIRDQRIFAAVAGKELAEAGYQNDVEPLTITPEDEARWREFDGRIRAALLDAPEGHILFESYRDWLVDQREARRRQGIWSEADIPKDMFPIGHSHEELIVGFRAWKKWKEHFSIKRQYTAKGIVF</sequence>